<dbReference type="CDD" id="cd22157">
    <property type="entry name" value="F-box_AtFBW1-like"/>
    <property type="match status" value="1"/>
</dbReference>
<dbReference type="AlphaFoldDB" id="A0A6P6V096"/>
<evidence type="ECO:0000259" key="1">
    <source>
        <dbReference type="PROSITE" id="PS50181"/>
    </source>
</evidence>
<dbReference type="Proteomes" id="UP001652660">
    <property type="component" value="Chromosome 11c"/>
</dbReference>
<dbReference type="SMART" id="SM00256">
    <property type="entry name" value="FBOX"/>
    <property type="match status" value="1"/>
</dbReference>
<reference evidence="2" key="1">
    <citation type="journal article" date="2025" name="Foods">
        <title>Unveiling the Microbial Signatures of Arabica Coffee Cherries: Insights into Ripeness Specific Diversity, Functional Traits, and Implications for Quality and Safety.</title>
        <authorList>
            <consortium name="RefSeq"/>
            <person name="Tenea G.N."/>
            <person name="Cifuentes V."/>
            <person name="Reyes P."/>
            <person name="Cevallos-Vallejos M."/>
        </authorList>
    </citation>
    <scope>NUCLEOTIDE SEQUENCE [LARGE SCALE GENOMIC DNA]</scope>
</reference>
<dbReference type="PROSITE" id="PS50181">
    <property type="entry name" value="FBOX"/>
    <property type="match status" value="1"/>
</dbReference>
<proteinExistence type="predicted"/>
<organism evidence="2 3">
    <name type="scientific">Coffea arabica</name>
    <name type="common">Arabian coffee</name>
    <dbReference type="NCBI Taxonomy" id="13443"/>
    <lineage>
        <taxon>Eukaryota</taxon>
        <taxon>Viridiplantae</taxon>
        <taxon>Streptophyta</taxon>
        <taxon>Embryophyta</taxon>
        <taxon>Tracheophyta</taxon>
        <taxon>Spermatophyta</taxon>
        <taxon>Magnoliopsida</taxon>
        <taxon>eudicotyledons</taxon>
        <taxon>Gunneridae</taxon>
        <taxon>Pentapetalae</taxon>
        <taxon>asterids</taxon>
        <taxon>lamiids</taxon>
        <taxon>Gentianales</taxon>
        <taxon>Rubiaceae</taxon>
        <taxon>Ixoroideae</taxon>
        <taxon>Gardenieae complex</taxon>
        <taxon>Bertiereae - Coffeeae clade</taxon>
        <taxon>Coffeeae</taxon>
        <taxon>Coffea</taxon>
    </lineage>
</organism>
<protein>
    <submittedName>
        <fullName evidence="3">F-box protein At1g32420</fullName>
    </submittedName>
</protein>
<evidence type="ECO:0000313" key="2">
    <source>
        <dbReference type="Proteomes" id="UP001652660"/>
    </source>
</evidence>
<dbReference type="NCBIfam" id="TIGR01640">
    <property type="entry name" value="F_box_assoc_1"/>
    <property type="match status" value="1"/>
</dbReference>
<dbReference type="GeneID" id="113716159"/>
<evidence type="ECO:0000313" key="3">
    <source>
        <dbReference type="RefSeq" id="XP_027096253.1"/>
    </source>
</evidence>
<dbReference type="Pfam" id="PF08268">
    <property type="entry name" value="FBA_3"/>
    <property type="match status" value="1"/>
</dbReference>
<dbReference type="InterPro" id="IPR036047">
    <property type="entry name" value="F-box-like_dom_sf"/>
</dbReference>
<dbReference type="PANTHER" id="PTHR31111">
    <property type="entry name" value="BNAA05G37150D PROTEIN-RELATED"/>
    <property type="match status" value="1"/>
</dbReference>
<dbReference type="SUPFAM" id="SSF81383">
    <property type="entry name" value="F-box domain"/>
    <property type="match status" value="1"/>
</dbReference>
<name>A0A6P6V096_COFAR</name>
<dbReference type="Gene3D" id="1.20.1280.50">
    <property type="match status" value="1"/>
</dbReference>
<dbReference type="InterPro" id="IPR013187">
    <property type="entry name" value="F-box-assoc_dom_typ3"/>
</dbReference>
<accession>A0A6P6V096</accession>
<dbReference type="InterPro" id="IPR017451">
    <property type="entry name" value="F-box-assoc_interact_dom"/>
</dbReference>
<sequence>MIQIKRTLVPAIPDDILVQILEKLPAKPLLRFKSVSKSWYSIIEDQEFVDGFRLRSHNRGTNILVRKIRFGKRTVEGQNTRVYDFSVIDSEGQSVPVAVPNILKNTFFHLDQPVEGLVLCNNLIWNPTTGKIIDLPPRNPNPYAKEISEKMGNMRECYHSGAWSKYFLGFDVSSKKYKVLSICLTWFERKPIRANNDDIFYKEFDINENQVHVHAEVLTLGTNSWKFLSIDYSVQQDLSKGFTVKTSCSINGVIYSIITPHSKLPVMSSSESECILAFDLSHEKFQLLLLPRRVYVDFAGEIGGRFAIIDVYGERIWILEEAFEGGRWTAVDLFWAKSWVRMKLSESRLIEVYPIGSCQNGEILFRVSEIVSSSGQDLGSTIFGYNMESKDVRMVTKLDDFVDDRDSIVSGLVETIHPLN</sequence>
<dbReference type="Pfam" id="PF00646">
    <property type="entry name" value="F-box"/>
    <property type="match status" value="1"/>
</dbReference>
<keyword evidence="2" id="KW-1185">Reference proteome</keyword>
<dbReference type="RefSeq" id="XP_027096253.1">
    <property type="nucleotide sequence ID" value="XM_027240452.1"/>
</dbReference>
<dbReference type="OrthoDB" id="5314306at2759"/>
<dbReference type="InterPro" id="IPR001810">
    <property type="entry name" value="F-box_dom"/>
</dbReference>
<gene>
    <name evidence="3" type="primary">LOC113716159</name>
</gene>
<reference evidence="3" key="2">
    <citation type="submission" date="2025-08" db="UniProtKB">
        <authorList>
            <consortium name="RefSeq"/>
        </authorList>
    </citation>
    <scope>IDENTIFICATION</scope>
    <source>
        <tissue evidence="3">Leaves</tissue>
    </source>
</reference>
<feature type="domain" description="F-box" evidence="1">
    <location>
        <begin position="6"/>
        <end position="52"/>
    </location>
</feature>
<dbReference type="PANTHER" id="PTHR31111:SF138">
    <property type="entry name" value="F-BOX ASSOCIATED DOMAIN-CONTAINING PROTEIN"/>
    <property type="match status" value="1"/>
</dbReference>